<dbReference type="Pfam" id="PF01636">
    <property type="entry name" value="APH"/>
    <property type="match status" value="1"/>
</dbReference>
<feature type="domain" description="Aminoglycoside phosphotransferase" evidence="1">
    <location>
        <begin position="49"/>
        <end position="205"/>
    </location>
</feature>
<dbReference type="Gene3D" id="3.90.1200.10">
    <property type="match status" value="1"/>
</dbReference>
<keyword evidence="2" id="KW-0808">Transferase</keyword>
<dbReference type="Proteomes" id="UP000270468">
    <property type="component" value="Unassembled WGS sequence"/>
</dbReference>
<dbReference type="GO" id="GO:0016740">
    <property type="term" value="F:transferase activity"/>
    <property type="evidence" value="ECO:0007669"/>
    <property type="project" value="UniProtKB-KW"/>
</dbReference>
<proteinExistence type="predicted"/>
<dbReference type="SUPFAM" id="SSF56112">
    <property type="entry name" value="Protein kinase-like (PK-like)"/>
    <property type="match status" value="1"/>
</dbReference>
<accession>A0A3P5XD51</accession>
<keyword evidence="3" id="KW-1185">Reference proteome</keyword>
<organism evidence="2 3">
    <name type="scientific">Filibacter tadaridae</name>
    <dbReference type="NCBI Taxonomy" id="2483811"/>
    <lineage>
        <taxon>Bacteria</taxon>
        <taxon>Bacillati</taxon>
        <taxon>Bacillota</taxon>
        <taxon>Bacilli</taxon>
        <taxon>Bacillales</taxon>
        <taxon>Caryophanaceae</taxon>
        <taxon>Filibacter</taxon>
    </lineage>
</organism>
<evidence type="ECO:0000313" key="3">
    <source>
        <dbReference type="Proteomes" id="UP000270468"/>
    </source>
</evidence>
<dbReference type="InterPro" id="IPR002575">
    <property type="entry name" value="Aminoglycoside_PTrfase"/>
</dbReference>
<sequence>MGQKEKLRKIKDNVWKLERDGKFFSVKKYRSMATAMKVQSIHNALSSVSYPNIVPVESAEDDLIFIQPWLEGSKAVNFKKRADRTDSLAALHALHDTKERIDWHTSTYLHPYPLLAKWEERIVRFREIMGACEVYIGKGRVEEIMFYALHAFSLVKKNYKDSLDGTLLHGDVVHHNILRGPDGLIRFIDFDLASTGPAGTEIALWIHRVLPQIEYDIEFLMDEQPSLKKLDLSSSTLLLFPNELLREWLHFFTLSATSKEKQAKLLIPFTESALLHWPKLWYDVERLNK</sequence>
<gene>
    <name evidence="2" type="ORF">FILTAD_02803</name>
</gene>
<evidence type="ECO:0000313" key="2">
    <source>
        <dbReference type="EMBL" id="VDC32595.1"/>
    </source>
</evidence>
<name>A0A3P5XD51_9BACL</name>
<protein>
    <submittedName>
        <fullName evidence="2">Phosphotransferase enzyme family protein</fullName>
    </submittedName>
</protein>
<reference evidence="2 3" key="1">
    <citation type="submission" date="2018-11" db="EMBL/GenBank/DDBJ databases">
        <authorList>
            <person name="Criscuolo A."/>
        </authorList>
    </citation>
    <scope>NUCLEOTIDE SEQUENCE [LARGE SCALE GENOMIC DNA]</scope>
    <source>
        <strain evidence="2">ATB-66</strain>
    </source>
</reference>
<evidence type="ECO:0000259" key="1">
    <source>
        <dbReference type="Pfam" id="PF01636"/>
    </source>
</evidence>
<dbReference type="RefSeq" id="WP_124071598.1">
    <property type="nucleotide sequence ID" value="NZ_CBCRXF010000002.1"/>
</dbReference>
<dbReference type="EMBL" id="UXAV01000044">
    <property type="protein sequence ID" value="VDC32595.1"/>
    <property type="molecule type" value="Genomic_DNA"/>
</dbReference>
<dbReference type="AlphaFoldDB" id="A0A3P5XD51"/>
<dbReference type="InterPro" id="IPR011009">
    <property type="entry name" value="Kinase-like_dom_sf"/>
</dbReference>